<keyword evidence="5" id="KW-1185">Reference proteome</keyword>
<feature type="domain" description="Putative restriction endonuclease" evidence="3">
    <location>
        <begin position="100"/>
        <end position="285"/>
    </location>
</feature>
<dbReference type="PANTHER" id="PTHR34107:SF4">
    <property type="entry name" value="SLL1222 PROTEIN"/>
    <property type="match status" value="1"/>
</dbReference>
<dbReference type="PANTHER" id="PTHR34107">
    <property type="entry name" value="SLL0198 PROTEIN-RELATED"/>
    <property type="match status" value="1"/>
</dbReference>
<feature type="compositionally biased region" description="Acidic residues" evidence="2">
    <location>
        <begin position="186"/>
        <end position="196"/>
    </location>
</feature>
<dbReference type="CDD" id="cd06260">
    <property type="entry name" value="DUF820-like"/>
    <property type="match status" value="1"/>
</dbReference>
<feature type="compositionally biased region" description="Basic residues" evidence="2">
    <location>
        <begin position="378"/>
        <end position="389"/>
    </location>
</feature>
<sequence>MPSPRTRQGEECGVIYAQHQDQEDLDSIASSTVLPFNLPPTFCAQSSPVADVHEPIATTNSPRANLAQTVNDNAPPLAPAERLSYKNRPPRALHLTPCTFEEYLTLGCDSDHRYELVDGLLVWCPPMADEEHGQLITFLDRILEYLPADYKPQIQHNTQRGVRIISKRSTKCEYQVDSSSALPSPDTEDSSGEQEEATSRLPSSPHPVMLIEVTSNNRRTDLGIKRNEYEQEGVKEFVVVDRQKNVKNWSPCVTVFTLNRRKKYIAKTYKGKEKVNCSFFDHFKLTAAQMLDYKFLRKFHQEEKHRKDTAECRAEQAECRAEQAECKAEQAECRAEQAEREIEDLKRQLKYARHKNGNVTKANVLTDDEGNDSGESAKRKRITSRRARPPTRLTISMRNLGDSGTGSPKSPASLPHKTMKRRVVEVGSPSVRKKRNSLQPRTGRRNTCRQASGKE</sequence>
<dbReference type="SUPFAM" id="SSF52980">
    <property type="entry name" value="Restriction endonuclease-like"/>
    <property type="match status" value="1"/>
</dbReference>
<accession>R7Q978</accession>
<dbReference type="KEGG" id="ccp:CHC_T00003026001"/>
<dbReference type="InterPro" id="IPR012296">
    <property type="entry name" value="Nuclease_put_TT1808"/>
</dbReference>
<name>R7Q978_CHOCR</name>
<dbReference type="PhylomeDB" id="R7Q978"/>
<dbReference type="RefSeq" id="XP_005714901.1">
    <property type="nucleotide sequence ID" value="XM_005714844.1"/>
</dbReference>
<evidence type="ECO:0000259" key="3">
    <source>
        <dbReference type="Pfam" id="PF05685"/>
    </source>
</evidence>
<dbReference type="Gene3D" id="3.90.1570.10">
    <property type="entry name" value="tt1808, chain A"/>
    <property type="match status" value="1"/>
</dbReference>
<evidence type="ECO:0000256" key="1">
    <source>
        <dbReference type="SAM" id="Coils"/>
    </source>
</evidence>
<evidence type="ECO:0000313" key="4">
    <source>
        <dbReference type="EMBL" id="CDF35082.1"/>
    </source>
</evidence>
<keyword evidence="1" id="KW-0175">Coiled coil</keyword>
<feature type="compositionally biased region" description="Basic residues" evidence="2">
    <location>
        <begin position="431"/>
        <end position="447"/>
    </location>
</feature>
<dbReference type="Gramene" id="CDF35082">
    <property type="protein sequence ID" value="CDF35082"/>
    <property type="gene ID" value="CHC_T00003026001"/>
</dbReference>
<reference evidence="5" key="1">
    <citation type="journal article" date="2013" name="Proc. Natl. Acad. Sci. U.S.A.">
        <title>Genome structure and metabolic features in the red seaweed Chondrus crispus shed light on evolution of the Archaeplastida.</title>
        <authorList>
            <person name="Collen J."/>
            <person name="Porcel B."/>
            <person name="Carre W."/>
            <person name="Ball S.G."/>
            <person name="Chaparro C."/>
            <person name="Tonon T."/>
            <person name="Barbeyron T."/>
            <person name="Michel G."/>
            <person name="Noel B."/>
            <person name="Valentin K."/>
            <person name="Elias M."/>
            <person name="Artiguenave F."/>
            <person name="Arun A."/>
            <person name="Aury J.M."/>
            <person name="Barbosa-Neto J.F."/>
            <person name="Bothwell J.H."/>
            <person name="Bouget F.Y."/>
            <person name="Brillet L."/>
            <person name="Cabello-Hurtado F."/>
            <person name="Capella-Gutierrez S."/>
            <person name="Charrier B."/>
            <person name="Cladiere L."/>
            <person name="Cock J.M."/>
            <person name="Coelho S.M."/>
            <person name="Colleoni C."/>
            <person name="Czjzek M."/>
            <person name="Da Silva C."/>
            <person name="Delage L."/>
            <person name="Denoeud F."/>
            <person name="Deschamps P."/>
            <person name="Dittami S.M."/>
            <person name="Gabaldon T."/>
            <person name="Gachon C.M."/>
            <person name="Groisillier A."/>
            <person name="Herve C."/>
            <person name="Jabbari K."/>
            <person name="Katinka M."/>
            <person name="Kloareg B."/>
            <person name="Kowalczyk N."/>
            <person name="Labadie K."/>
            <person name="Leblanc C."/>
            <person name="Lopez P.J."/>
            <person name="McLachlan D.H."/>
            <person name="Meslet-Cladiere L."/>
            <person name="Moustafa A."/>
            <person name="Nehr Z."/>
            <person name="Nyvall Collen P."/>
            <person name="Panaud O."/>
            <person name="Partensky F."/>
            <person name="Poulain J."/>
            <person name="Rensing S.A."/>
            <person name="Rousvoal S."/>
            <person name="Samson G."/>
            <person name="Symeonidi A."/>
            <person name="Weissenbach J."/>
            <person name="Zambounis A."/>
            <person name="Wincker P."/>
            <person name="Boyen C."/>
        </authorList>
    </citation>
    <scope>NUCLEOTIDE SEQUENCE [LARGE SCALE GENOMIC DNA]</scope>
    <source>
        <strain evidence="5">cv. Stackhouse</strain>
    </source>
</reference>
<dbReference type="EMBL" id="HG001718">
    <property type="protein sequence ID" value="CDF35082.1"/>
    <property type="molecule type" value="Genomic_DNA"/>
</dbReference>
<feature type="coiled-coil region" evidence="1">
    <location>
        <begin position="300"/>
        <end position="355"/>
    </location>
</feature>
<feature type="region of interest" description="Disordered" evidence="2">
    <location>
        <begin position="175"/>
        <end position="207"/>
    </location>
</feature>
<evidence type="ECO:0000256" key="2">
    <source>
        <dbReference type="SAM" id="MobiDB-lite"/>
    </source>
</evidence>
<dbReference type="STRING" id="2769.R7Q978"/>
<dbReference type="Pfam" id="PF05685">
    <property type="entry name" value="Uma2"/>
    <property type="match status" value="1"/>
</dbReference>
<gene>
    <name evidence="4" type="ORF">CHC_T00003026001</name>
</gene>
<proteinExistence type="predicted"/>
<evidence type="ECO:0000313" key="5">
    <source>
        <dbReference type="Proteomes" id="UP000012073"/>
    </source>
</evidence>
<organism evidence="4 5">
    <name type="scientific">Chondrus crispus</name>
    <name type="common">Carrageen Irish moss</name>
    <name type="synonym">Polymorpha crispa</name>
    <dbReference type="NCBI Taxonomy" id="2769"/>
    <lineage>
        <taxon>Eukaryota</taxon>
        <taxon>Rhodophyta</taxon>
        <taxon>Florideophyceae</taxon>
        <taxon>Rhodymeniophycidae</taxon>
        <taxon>Gigartinales</taxon>
        <taxon>Gigartinaceae</taxon>
        <taxon>Chondrus</taxon>
    </lineage>
</organism>
<dbReference type="InterPro" id="IPR008538">
    <property type="entry name" value="Uma2"/>
</dbReference>
<dbReference type="AlphaFoldDB" id="R7Q978"/>
<dbReference type="InterPro" id="IPR011335">
    <property type="entry name" value="Restrct_endonuc-II-like"/>
</dbReference>
<protein>
    <recommendedName>
        <fullName evidence="3">Putative restriction endonuclease domain-containing protein</fullName>
    </recommendedName>
</protein>
<dbReference type="GO" id="GO:0006281">
    <property type="term" value="P:DNA repair"/>
    <property type="evidence" value="ECO:0007669"/>
    <property type="project" value="UniProtKB-ARBA"/>
</dbReference>
<dbReference type="GeneID" id="17322618"/>
<feature type="region of interest" description="Disordered" evidence="2">
    <location>
        <begin position="362"/>
        <end position="455"/>
    </location>
</feature>
<dbReference type="Proteomes" id="UP000012073">
    <property type="component" value="Unassembled WGS sequence"/>
</dbReference>